<dbReference type="InterPro" id="IPR000792">
    <property type="entry name" value="Tscrpt_reg_LuxR_C"/>
</dbReference>
<dbReference type="RefSeq" id="WP_090698723.1">
    <property type="nucleotide sequence ID" value="NZ_FOSP01000009.1"/>
</dbReference>
<gene>
    <name evidence="5" type="ORF">SAMN05216302_100983</name>
</gene>
<dbReference type="Gene3D" id="1.10.10.10">
    <property type="entry name" value="Winged helix-like DNA-binding domain superfamily/Winged helix DNA-binding domain"/>
    <property type="match status" value="1"/>
</dbReference>
<proteinExistence type="predicted"/>
<keyword evidence="2" id="KW-0238">DNA-binding</keyword>
<dbReference type="SMART" id="SM00421">
    <property type="entry name" value="HTH_LUXR"/>
    <property type="match status" value="1"/>
</dbReference>
<evidence type="ECO:0000256" key="1">
    <source>
        <dbReference type="ARBA" id="ARBA00023015"/>
    </source>
</evidence>
<dbReference type="GO" id="GO:0003677">
    <property type="term" value="F:DNA binding"/>
    <property type="evidence" value="ECO:0007669"/>
    <property type="project" value="UniProtKB-KW"/>
</dbReference>
<protein>
    <submittedName>
        <fullName evidence="5">Regulatory protein, luxR family</fullName>
    </submittedName>
</protein>
<evidence type="ECO:0000313" key="6">
    <source>
        <dbReference type="Proteomes" id="UP000199533"/>
    </source>
</evidence>
<evidence type="ECO:0000313" key="5">
    <source>
        <dbReference type="EMBL" id="SFK57042.1"/>
    </source>
</evidence>
<evidence type="ECO:0000259" key="4">
    <source>
        <dbReference type="PROSITE" id="PS50043"/>
    </source>
</evidence>
<keyword evidence="1" id="KW-0805">Transcription regulation</keyword>
<organism evidence="5 6">
    <name type="scientific">Nitrosomonas aestuarii</name>
    <dbReference type="NCBI Taxonomy" id="52441"/>
    <lineage>
        <taxon>Bacteria</taxon>
        <taxon>Pseudomonadati</taxon>
        <taxon>Pseudomonadota</taxon>
        <taxon>Betaproteobacteria</taxon>
        <taxon>Nitrosomonadales</taxon>
        <taxon>Nitrosomonadaceae</taxon>
        <taxon>Nitrosomonas</taxon>
    </lineage>
</organism>
<dbReference type="PROSITE" id="PS00622">
    <property type="entry name" value="HTH_LUXR_1"/>
    <property type="match status" value="1"/>
</dbReference>
<dbReference type="PANTHER" id="PTHR44688">
    <property type="entry name" value="DNA-BINDING TRANSCRIPTIONAL ACTIVATOR DEVR_DOSR"/>
    <property type="match status" value="1"/>
</dbReference>
<dbReference type="CDD" id="cd06170">
    <property type="entry name" value="LuxR_C_like"/>
    <property type="match status" value="1"/>
</dbReference>
<dbReference type="SUPFAM" id="SSF46894">
    <property type="entry name" value="C-terminal effector domain of the bipartite response regulators"/>
    <property type="match status" value="1"/>
</dbReference>
<dbReference type="AlphaFoldDB" id="A0A1I4AKK2"/>
<dbReference type="GO" id="GO:0006355">
    <property type="term" value="P:regulation of DNA-templated transcription"/>
    <property type="evidence" value="ECO:0007669"/>
    <property type="project" value="InterPro"/>
</dbReference>
<dbReference type="OrthoDB" id="1806906at2"/>
<sequence length="148" mass="16512">MLSNFEIDQIIAEVDDSCLISFKINGKDCFILPRDLSHADERNLKQYSGLLLLGDFVLDGIFYRVVTKHQEISTNVAGLEEAFDPGSAISLTERELQIATLVAKGFLNKQIAVKLSLSVYTVSTHLRRIFAKYGVHNRTALAAKIKNL</sequence>
<dbReference type="Pfam" id="PF00196">
    <property type="entry name" value="GerE"/>
    <property type="match status" value="1"/>
</dbReference>
<dbReference type="InterPro" id="IPR016032">
    <property type="entry name" value="Sig_transdc_resp-reg_C-effctor"/>
</dbReference>
<dbReference type="PRINTS" id="PR00038">
    <property type="entry name" value="HTHLUXR"/>
</dbReference>
<dbReference type="PROSITE" id="PS50043">
    <property type="entry name" value="HTH_LUXR_2"/>
    <property type="match status" value="1"/>
</dbReference>
<reference evidence="6" key="1">
    <citation type="submission" date="2016-10" db="EMBL/GenBank/DDBJ databases">
        <authorList>
            <person name="Varghese N."/>
            <person name="Submissions S."/>
        </authorList>
    </citation>
    <scope>NUCLEOTIDE SEQUENCE [LARGE SCALE GENOMIC DNA]</scope>
    <source>
        <strain evidence="6">Nm69</strain>
    </source>
</reference>
<evidence type="ECO:0000256" key="2">
    <source>
        <dbReference type="ARBA" id="ARBA00023125"/>
    </source>
</evidence>
<dbReference type="EMBL" id="FOSP01000009">
    <property type="protein sequence ID" value="SFK57042.1"/>
    <property type="molecule type" value="Genomic_DNA"/>
</dbReference>
<name>A0A1I4AKK2_9PROT</name>
<dbReference type="PANTHER" id="PTHR44688:SF16">
    <property type="entry name" value="DNA-BINDING TRANSCRIPTIONAL ACTIVATOR DEVR_DOSR"/>
    <property type="match status" value="1"/>
</dbReference>
<dbReference type="STRING" id="52441.SAMN05216302_100983"/>
<evidence type="ECO:0000256" key="3">
    <source>
        <dbReference type="ARBA" id="ARBA00023163"/>
    </source>
</evidence>
<keyword evidence="6" id="KW-1185">Reference proteome</keyword>
<feature type="domain" description="HTH luxR-type" evidence="4">
    <location>
        <begin position="84"/>
        <end position="148"/>
    </location>
</feature>
<dbReference type="InterPro" id="IPR036388">
    <property type="entry name" value="WH-like_DNA-bd_sf"/>
</dbReference>
<accession>A0A1I4AKK2</accession>
<dbReference type="Proteomes" id="UP000199533">
    <property type="component" value="Unassembled WGS sequence"/>
</dbReference>
<keyword evidence="3" id="KW-0804">Transcription</keyword>